<evidence type="ECO:0000256" key="1">
    <source>
        <dbReference type="SAM" id="MobiDB-lite"/>
    </source>
</evidence>
<feature type="region of interest" description="Disordered" evidence="1">
    <location>
        <begin position="233"/>
        <end position="258"/>
    </location>
</feature>
<evidence type="ECO:0000313" key="2">
    <source>
        <dbReference type="EMBL" id="CAL8128609.1"/>
    </source>
</evidence>
<name>A0ABP1RHW0_9HEXA</name>
<proteinExistence type="predicted"/>
<reference evidence="2 3" key="1">
    <citation type="submission" date="2024-08" db="EMBL/GenBank/DDBJ databases">
        <authorList>
            <person name="Cucini C."/>
            <person name="Frati F."/>
        </authorList>
    </citation>
    <scope>NUCLEOTIDE SEQUENCE [LARGE SCALE GENOMIC DNA]</scope>
</reference>
<comment type="caution">
    <text evidence="2">The sequence shown here is derived from an EMBL/GenBank/DDBJ whole genome shotgun (WGS) entry which is preliminary data.</text>
</comment>
<feature type="region of interest" description="Disordered" evidence="1">
    <location>
        <begin position="277"/>
        <end position="314"/>
    </location>
</feature>
<accession>A0ABP1RHW0</accession>
<gene>
    <name evidence="2" type="ORF">ODALV1_LOCUS22377</name>
</gene>
<dbReference type="EMBL" id="CAXLJM020000075">
    <property type="protein sequence ID" value="CAL8128609.1"/>
    <property type="molecule type" value="Genomic_DNA"/>
</dbReference>
<keyword evidence="3" id="KW-1185">Reference proteome</keyword>
<sequence>MCLVLVRRNISYQATDQNIKQITDNHTLQHLLEIKESEITSLQVKKAVDTHQIQYLLHEIEILKNRSPPPPVQNHQNHNNSDQLVRLNRRVQEERTKYLELLIRHDDVENLNKHQDEKIKELNNTIEVEQGKVSALEEQLSRLENRVKDKENELQVCLSQITQQGTQLNELLNEGKLLTAENLELGKKIKNLGCEKNRLEKKNLQLNKKHHEEVSELQEKIDALKEELNKAAPELQKSEENTNQNLQNEPKKPAFKDNQCIRLRKSNGRRVKMLVSERKEQENIRNVSQNEPCHERVQTEEDSLNSQHQTQKESTRIVFDNGRLKISLENRDYARDMSSTSFETGEGTVPPVILTRVDDMNWTTSDKSGGDKNA</sequence>
<dbReference type="Proteomes" id="UP001642540">
    <property type="component" value="Unassembled WGS sequence"/>
</dbReference>
<protein>
    <submittedName>
        <fullName evidence="2">Uncharacterized protein</fullName>
    </submittedName>
</protein>
<evidence type="ECO:0000313" key="3">
    <source>
        <dbReference type="Proteomes" id="UP001642540"/>
    </source>
</evidence>
<organism evidence="2 3">
    <name type="scientific">Orchesella dallaii</name>
    <dbReference type="NCBI Taxonomy" id="48710"/>
    <lineage>
        <taxon>Eukaryota</taxon>
        <taxon>Metazoa</taxon>
        <taxon>Ecdysozoa</taxon>
        <taxon>Arthropoda</taxon>
        <taxon>Hexapoda</taxon>
        <taxon>Collembola</taxon>
        <taxon>Entomobryomorpha</taxon>
        <taxon>Entomobryoidea</taxon>
        <taxon>Orchesellidae</taxon>
        <taxon>Orchesellinae</taxon>
        <taxon>Orchesella</taxon>
    </lineage>
</organism>